<dbReference type="PROSITE" id="PS51782">
    <property type="entry name" value="LYSM"/>
    <property type="match status" value="4"/>
</dbReference>
<proteinExistence type="predicted"/>
<dbReference type="InterPro" id="IPR016047">
    <property type="entry name" value="M23ase_b-sheet_dom"/>
</dbReference>
<dbReference type="GO" id="GO:0016787">
    <property type="term" value="F:hydrolase activity"/>
    <property type="evidence" value="ECO:0007669"/>
    <property type="project" value="UniProtKB-KW"/>
</dbReference>
<keyword evidence="2" id="KW-0378">Hydrolase</keyword>
<dbReference type="AlphaFoldDB" id="A0A1M6QIW6"/>
<dbReference type="RefSeq" id="WP_079653445.1">
    <property type="nucleotide sequence ID" value="NZ_LT670846.1"/>
</dbReference>
<dbReference type="PANTHER" id="PTHR33734:SF22">
    <property type="entry name" value="MEMBRANE-BOUND LYTIC MUREIN TRANSGLYCOSYLASE D"/>
    <property type="match status" value="1"/>
</dbReference>
<dbReference type="EMBL" id="LT670846">
    <property type="protein sequence ID" value="SHK20003.1"/>
    <property type="molecule type" value="Genomic_DNA"/>
</dbReference>
<evidence type="ECO:0000313" key="2">
    <source>
        <dbReference type="EMBL" id="SHK20003.1"/>
    </source>
</evidence>
<protein>
    <submittedName>
        <fullName evidence="2">Murein DD-endopeptidase MepM and murein hydrolase activator NlpD, contain LysM domain</fullName>
    </submittedName>
</protein>
<gene>
    <name evidence="2" type="ORF">SAMN05444391_0252</name>
</gene>
<keyword evidence="3" id="KW-1185">Reference proteome</keyword>
<dbReference type="Proteomes" id="UP000189810">
    <property type="component" value="Chromosome I"/>
</dbReference>
<feature type="domain" description="LysM" evidence="1">
    <location>
        <begin position="158"/>
        <end position="202"/>
    </location>
</feature>
<evidence type="ECO:0000259" key="1">
    <source>
        <dbReference type="PROSITE" id="PS51782"/>
    </source>
</evidence>
<feature type="domain" description="LysM" evidence="1">
    <location>
        <begin position="90"/>
        <end position="133"/>
    </location>
</feature>
<dbReference type="SUPFAM" id="SSF54106">
    <property type="entry name" value="LysM domain"/>
    <property type="match status" value="3"/>
</dbReference>
<reference evidence="2 3" key="1">
    <citation type="submission" date="2016-11" db="EMBL/GenBank/DDBJ databases">
        <authorList>
            <person name="Jaros S."/>
            <person name="Januszkiewicz K."/>
            <person name="Wedrychowicz H."/>
        </authorList>
    </citation>
    <scope>NUCLEOTIDE SEQUENCE [LARGE SCALE GENOMIC DNA]</scope>
    <source>
        <strain evidence="2 3">DSM 19557</strain>
    </source>
</reference>
<dbReference type="SUPFAM" id="SSF51261">
    <property type="entry name" value="Duplicated hybrid motif"/>
    <property type="match status" value="1"/>
</dbReference>
<dbReference type="OrthoDB" id="9810477at2"/>
<dbReference type="InterPro" id="IPR011055">
    <property type="entry name" value="Dup_hybrid_motif"/>
</dbReference>
<dbReference type="Pfam" id="PF01551">
    <property type="entry name" value="Peptidase_M23"/>
    <property type="match status" value="1"/>
</dbReference>
<feature type="domain" description="LysM" evidence="1">
    <location>
        <begin position="23"/>
        <end position="67"/>
    </location>
</feature>
<dbReference type="STRING" id="381751.SAMN05444391_0252"/>
<dbReference type="Gene3D" id="2.70.70.10">
    <property type="entry name" value="Glucose Permease (Domain IIA)"/>
    <property type="match status" value="1"/>
</dbReference>
<feature type="domain" description="LysM" evidence="1">
    <location>
        <begin position="218"/>
        <end position="262"/>
    </location>
</feature>
<dbReference type="GO" id="GO:0008932">
    <property type="term" value="F:lytic endotransglycosylase activity"/>
    <property type="evidence" value="ECO:0007669"/>
    <property type="project" value="TreeGrafter"/>
</dbReference>
<accession>A0A1M6QIW6</accession>
<sequence>MKIWVLALGISLLSIGYAKQTCTYYVVKEGDTLEKIAKNQGVSIKDVMKANKGINPARLKPGTKICIPSSEAHKKTKLKKEGKKEEERYAIYVVRKGDTIESIAESFGVSPKELIRVNKLKSRKLVVGQQIKIPPRTVKESSKKESSAEVTETKEKYTYYIVKKGARLEHVAKATGVPLETLEKLNPELKGKWLKKGQKVKIPVTHANVESEEKIKYKVHRVRRGETLQSIARKYGVSAEELAKLNGLRKHTRLHAGQKIKVPIKVTTEPEKPKVQPEKLPAPPVVKEAPAEKPVSSSTIGSLPMPVSGKIQKVANGVDIQAECGKPVKAVADGKVIYSGNDLQAYGNMIIIQHDNFISVYAYNQENLVKRGDSVEKGQVIAKVGKKNGSDECLLHFELRNKDGAPVDPTEHLKP</sequence>
<dbReference type="CDD" id="cd12797">
    <property type="entry name" value="M23_peptidase"/>
    <property type="match status" value="1"/>
</dbReference>
<dbReference type="InterPro" id="IPR018392">
    <property type="entry name" value="LysM"/>
</dbReference>
<dbReference type="CDD" id="cd00118">
    <property type="entry name" value="LysM"/>
    <property type="match status" value="4"/>
</dbReference>
<dbReference type="InterPro" id="IPR036779">
    <property type="entry name" value="LysM_dom_sf"/>
</dbReference>
<name>A0A1M6QIW6_9AQUI</name>
<organism evidence="2 3">
    <name type="scientific">Thermocrinis minervae</name>
    <dbReference type="NCBI Taxonomy" id="381751"/>
    <lineage>
        <taxon>Bacteria</taxon>
        <taxon>Pseudomonadati</taxon>
        <taxon>Aquificota</taxon>
        <taxon>Aquificia</taxon>
        <taxon>Aquificales</taxon>
        <taxon>Aquificaceae</taxon>
        <taxon>Thermocrinis</taxon>
    </lineage>
</organism>
<dbReference type="PANTHER" id="PTHR33734">
    <property type="entry name" value="LYSM DOMAIN-CONTAINING GPI-ANCHORED PROTEIN 2"/>
    <property type="match status" value="1"/>
</dbReference>
<evidence type="ECO:0000313" key="3">
    <source>
        <dbReference type="Proteomes" id="UP000189810"/>
    </source>
</evidence>
<dbReference type="Pfam" id="PF01476">
    <property type="entry name" value="LysM"/>
    <property type="match status" value="4"/>
</dbReference>
<dbReference type="SMART" id="SM00257">
    <property type="entry name" value="LysM"/>
    <property type="match status" value="4"/>
</dbReference>
<dbReference type="Gene3D" id="3.10.350.10">
    <property type="entry name" value="LysM domain"/>
    <property type="match status" value="4"/>
</dbReference>